<feature type="transmembrane region" description="Helical" evidence="7">
    <location>
        <begin position="162"/>
        <end position="179"/>
    </location>
</feature>
<evidence type="ECO:0000256" key="1">
    <source>
        <dbReference type="ARBA" id="ARBA00004651"/>
    </source>
</evidence>
<comment type="subcellular location">
    <subcellularLocation>
        <location evidence="1">Cell membrane</location>
        <topology evidence="1">Multi-pass membrane protein</topology>
    </subcellularLocation>
</comment>
<keyword evidence="2" id="KW-0813">Transport</keyword>
<feature type="transmembrane region" description="Helical" evidence="7">
    <location>
        <begin position="71"/>
        <end position="93"/>
    </location>
</feature>
<keyword evidence="6 7" id="KW-0472">Membrane</keyword>
<proteinExistence type="predicted"/>
<dbReference type="Pfam" id="PF07690">
    <property type="entry name" value="MFS_1"/>
    <property type="match status" value="1"/>
</dbReference>
<dbReference type="Gene3D" id="1.20.1250.20">
    <property type="entry name" value="MFS general substrate transporter like domains"/>
    <property type="match status" value="2"/>
</dbReference>
<keyword evidence="5 7" id="KW-1133">Transmembrane helix</keyword>
<accession>A0ABX2T2P7</accession>
<organism evidence="8 9">
    <name type="scientific">Gemelliphila palaticanis</name>
    <dbReference type="NCBI Taxonomy" id="81950"/>
    <lineage>
        <taxon>Bacteria</taxon>
        <taxon>Bacillati</taxon>
        <taxon>Bacillota</taxon>
        <taxon>Bacilli</taxon>
        <taxon>Bacillales</taxon>
        <taxon>Gemellaceae</taxon>
        <taxon>Gemelliphila</taxon>
    </lineage>
</organism>
<feature type="transmembrane region" description="Helical" evidence="7">
    <location>
        <begin position="264"/>
        <end position="286"/>
    </location>
</feature>
<dbReference type="PANTHER" id="PTHR23517:SF3">
    <property type="entry name" value="INTEGRAL MEMBRANE TRANSPORT PROTEIN"/>
    <property type="match status" value="1"/>
</dbReference>
<evidence type="ECO:0000256" key="4">
    <source>
        <dbReference type="ARBA" id="ARBA00022692"/>
    </source>
</evidence>
<dbReference type="SUPFAM" id="SSF103473">
    <property type="entry name" value="MFS general substrate transporter"/>
    <property type="match status" value="1"/>
</dbReference>
<dbReference type="PANTHER" id="PTHR23517">
    <property type="entry name" value="RESISTANCE PROTEIN MDTM, PUTATIVE-RELATED-RELATED"/>
    <property type="match status" value="1"/>
</dbReference>
<feature type="transmembrane region" description="Helical" evidence="7">
    <location>
        <begin position="99"/>
        <end position="117"/>
    </location>
</feature>
<name>A0ABX2T2P7_9BACL</name>
<keyword evidence="9" id="KW-1185">Reference proteome</keyword>
<dbReference type="InterPro" id="IPR011701">
    <property type="entry name" value="MFS"/>
</dbReference>
<evidence type="ECO:0000256" key="2">
    <source>
        <dbReference type="ARBA" id="ARBA00022448"/>
    </source>
</evidence>
<evidence type="ECO:0000256" key="3">
    <source>
        <dbReference type="ARBA" id="ARBA00022475"/>
    </source>
</evidence>
<dbReference type="InterPro" id="IPR050171">
    <property type="entry name" value="MFS_Transporters"/>
</dbReference>
<evidence type="ECO:0000313" key="9">
    <source>
        <dbReference type="Proteomes" id="UP000531840"/>
    </source>
</evidence>
<evidence type="ECO:0000313" key="8">
    <source>
        <dbReference type="EMBL" id="NYS47485.1"/>
    </source>
</evidence>
<gene>
    <name evidence="8" type="ORF">HZY85_04655</name>
</gene>
<reference evidence="8 9" key="1">
    <citation type="submission" date="2020-07" db="EMBL/GenBank/DDBJ databases">
        <title>MOT database genomes.</title>
        <authorList>
            <person name="Joseph S."/>
            <person name="Aduse-Opoku J."/>
            <person name="Hashim A."/>
            <person name="Wade W."/>
            <person name="Curtis M."/>
        </authorList>
    </citation>
    <scope>NUCLEOTIDE SEQUENCE [LARGE SCALE GENOMIC DNA]</scope>
    <source>
        <strain evidence="8 9">CIP 106318</strain>
    </source>
</reference>
<protein>
    <submittedName>
        <fullName evidence="8">MFS transporter</fullName>
    </submittedName>
</protein>
<evidence type="ECO:0000256" key="7">
    <source>
        <dbReference type="SAM" id="Phobius"/>
    </source>
</evidence>
<keyword evidence="4 7" id="KW-0812">Transmembrane</keyword>
<feature type="transmembrane region" description="Helical" evidence="7">
    <location>
        <begin position="43"/>
        <end position="64"/>
    </location>
</feature>
<dbReference type="EMBL" id="JACBYF010000007">
    <property type="protein sequence ID" value="NYS47485.1"/>
    <property type="molecule type" value="Genomic_DNA"/>
</dbReference>
<feature type="transmembrane region" description="Helical" evidence="7">
    <location>
        <begin position="319"/>
        <end position="340"/>
    </location>
</feature>
<evidence type="ECO:0000256" key="6">
    <source>
        <dbReference type="ARBA" id="ARBA00023136"/>
    </source>
</evidence>
<feature type="transmembrane region" description="Helical" evidence="7">
    <location>
        <begin position="386"/>
        <end position="404"/>
    </location>
</feature>
<feature type="transmembrane region" description="Helical" evidence="7">
    <location>
        <begin position="352"/>
        <end position="374"/>
    </location>
</feature>
<feature type="transmembrane region" description="Helical" evidence="7">
    <location>
        <begin position="129"/>
        <end position="150"/>
    </location>
</feature>
<dbReference type="Proteomes" id="UP000531840">
    <property type="component" value="Unassembled WGS sequence"/>
</dbReference>
<keyword evidence="3" id="KW-1003">Cell membrane</keyword>
<feature type="transmembrane region" description="Helical" evidence="7">
    <location>
        <begin position="293"/>
        <end position="313"/>
    </location>
</feature>
<evidence type="ECO:0000256" key="5">
    <source>
        <dbReference type="ARBA" id="ARBA00022989"/>
    </source>
</evidence>
<dbReference type="CDD" id="cd06174">
    <property type="entry name" value="MFS"/>
    <property type="match status" value="1"/>
</dbReference>
<feature type="transmembrane region" description="Helical" evidence="7">
    <location>
        <begin position="226"/>
        <end position="244"/>
    </location>
</feature>
<comment type="caution">
    <text evidence="8">The sequence shown here is derived from an EMBL/GenBank/DDBJ whole genome shotgun (WGS) entry which is preliminary data.</text>
</comment>
<dbReference type="InterPro" id="IPR036259">
    <property type="entry name" value="MFS_trans_sf"/>
</dbReference>
<sequence>MFVLLLSSYVIFSMNWVAGSNLAKQITSYYFNGQSVSPLVSEVVNYTITIARIIANLSAAYVLVKLNPKKAAMFALACLTFSFIAIFSPNYWLYTIARMIMALGGSMIMIFINAYVAKFISRDKRIITSAFITAAYNFGAALVAILFLLFKEQLIKNWQYTMTGFSIISIVTLILWIIISEDFKSYTNWSKPNYFVYKFYLESVDYSNEIIETDKYSFKKALKDKFIYFFSFGFGGFLFLYIMPLVSLPNKVFEAVGGNFRPEFMILSVTLGGILGTIVSIFVGRLNFRRKPFLLTHGTIMILSMSLALYFAYTNVTLSYMLMFLSGFSMYSQYPVYLNYPYEMPNMSAEKLTILFGILWAFGYAIYTIFNFVWSIVLQSYGYKTSLVFYIIGSSIYVLFVTMLPETRKKQKNNYIL</sequence>